<gene>
    <name evidence="2" type="ORF">PIB30_002885</name>
</gene>
<feature type="region of interest" description="Disordered" evidence="1">
    <location>
        <begin position="59"/>
        <end position="92"/>
    </location>
</feature>
<sequence>MDLGNDIDLSQPYTQSQQEGKPHLLGPRFHHRQNRHPPPLSQHRQRREMVALLREPKPVIMSAPSPPHFPLSSTSNSSPSRPSFPTFASRPTVSASQPCQIHIFAPPSFPNFLMVTDNSSGTKRGWRKDEQQDEGSIF</sequence>
<keyword evidence="3" id="KW-1185">Reference proteome</keyword>
<proteinExistence type="predicted"/>
<comment type="caution">
    <text evidence="2">The sequence shown here is derived from an EMBL/GenBank/DDBJ whole genome shotgun (WGS) entry which is preliminary data.</text>
</comment>
<protein>
    <submittedName>
        <fullName evidence="2">Uncharacterized protein</fullName>
    </submittedName>
</protein>
<reference evidence="2 3" key="1">
    <citation type="journal article" date="2023" name="Plants (Basel)">
        <title>Bridging the Gap: Combining Genomics and Transcriptomics Approaches to Understand Stylosanthes scabra, an Orphan Legume from the Brazilian Caatinga.</title>
        <authorList>
            <person name="Ferreira-Neto J.R.C."/>
            <person name="da Silva M.D."/>
            <person name="Binneck E."/>
            <person name="de Melo N.F."/>
            <person name="da Silva R.H."/>
            <person name="de Melo A.L.T.M."/>
            <person name="Pandolfi V."/>
            <person name="Bustamante F.O."/>
            <person name="Brasileiro-Vidal A.C."/>
            <person name="Benko-Iseppon A.M."/>
        </authorList>
    </citation>
    <scope>NUCLEOTIDE SEQUENCE [LARGE SCALE GENOMIC DNA]</scope>
    <source>
        <tissue evidence="2">Leaves</tissue>
    </source>
</reference>
<name>A0ABU6U4R6_9FABA</name>
<dbReference type="Proteomes" id="UP001341840">
    <property type="component" value="Unassembled WGS sequence"/>
</dbReference>
<evidence type="ECO:0000313" key="3">
    <source>
        <dbReference type="Proteomes" id="UP001341840"/>
    </source>
</evidence>
<evidence type="ECO:0000313" key="2">
    <source>
        <dbReference type="EMBL" id="MED6155156.1"/>
    </source>
</evidence>
<dbReference type="EMBL" id="JASCZI010120834">
    <property type="protein sequence ID" value="MED6155156.1"/>
    <property type="molecule type" value="Genomic_DNA"/>
</dbReference>
<feature type="region of interest" description="Disordered" evidence="1">
    <location>
        <begin position="115"/>
        <end position="138"/>
    </location>
</feature>
<evidence type="ECO:0000256" key="1">
    <source>
        <dbReference type="SAM" id="MobiDB-lite"/>
    </source>
</evidence>
<feature type="compositionally biased region" description="Low complexity" evidence="1">
    <location>
        <begin position="70"/>
        <end position="91"/>
    </location>
</feature>
<organism evidence="2 3">
    <name type="scientific">Stylosanthes scabra</name>
    <dbReference type="NCBI Taxonomy" id="79078"/>
    <lineage>
        <taxon>Eukaryota</taxon>
        <taxon>Viridiplantae</taxon>
        <taxon>Streptophyta</taxon>
        <taxon>Embryophyta</taxon>
        <taxon>Tracheophyta</taxon>
        <taxon>Spermatophyta</taxon>
        <taxon>Magnoliopsida</taxon>
        <taxon>eudicotyledons</taxon>
        <taxon>Gunneridae</taxon>
        <taxon>Pentapetalae</taxon>
        <taxon>rosids</taxon>
        <taxon>fabids</taxon>
        <taxon>Fabales</taxon>
        <taxon>Fabaceae</taxon>
        <taxon>Papilionoideae</taxon>
        <taxon>50 kb inversion clade</taxon>
        <taxon>dalbergioids sensu lato</taxon>
        <taxon>Dalbergieae</taxon>
        <taxon>Pterocarpus clade</taxon>
        <taxon>Stylosanthes</taxon>
    </lineage>
</organism>
<accession>A0ABU6U4R6</accession>
<feature type="region of interest" description="Disordered" evidence="1">
    <location>
        <begin position="1"/>
        <end position="44"/>
    </location>
</feature>